<dbReference type="InterPro" id="IPR029229">
    <property type="entry name" value="Alkyl_sulf_C"/>
</dbReference>
<dbReference type="GO" id="GO:0046872">
    <property type="term" value="F:metal ion binding"/>
    <property type="evidence" value="ECO:0007669"/>
    <property type="project" value="UniProtKB-KW"/>
</dbReference>
<dbReference type="InterPro" id="IPR044097">
    <property type="entry name" value="Bds1/SdsA1_MBL-fold"/>
</dbReference>
<evidence type="ECO:0000256" key="3">
    <source>
        <dbReference type="ARBA" id="ARBA00022833"/>
    </source>
</evidence>
<dbReference type="Gene3D" id="3.30.1050.10">
    <property type="entry name" value="SCP2 sterol-binding domain"/>
    <property type="match status" value="1"/>
</dbReference>
<dbReference type="PANTHER" id="PTHR43223:SF1">
    <property type="entry name" value="ALKYL_ARYL-SULFATASE BDS1"/>
    <property type="match status" value="1"/>
</dbReference>
<dbReference type="GO" id="GO:0018741">
    <property type="term" value="F:linear primary-alkylsulfatase activity"/>
    <property type="evidence" value="ECO:0007669"/>
    <property type="project" value="InterPro"/>
</dbReference>
<dbReference type="SUPFAM" id="SSF55718">
    <property type="entry name" value="SCP-like"/>
    <property type="match status" value="1"/>
</dbReference>
<evidence type="ECO:0000259" key="5">
    <source>
        <dbReference type="SMART" id="SM00849"/>
    </source>
</evidence>
<comment type="similarity">
    <text evidence="4">Belongs to the metallo-beta-lactamase superfamily. Type III sulfatase family.</text>
</comment>
<dbReference type="GO" id="GO:0046983">
    <property type="term" value="F:protein dimerization activity"/>
    <property type="evidence" value="ECO:0007669"/>
    <property type="project" value="InterPro"/>
</dbReference>
<dbReference type="Pfam" id="PF14864">
    <property type="entry name" value="Alkyl_sulf_C"/>
    <property type="match status" value="1"/>
</dbReference>
<dbReference type="CDD" id="cd07710">
    <property type="entry name" value="arylsulfatase_Sdsa1-like_MBL-fold"/>
    <property type="match status" value="1"/>
</dbReference>
<proteinExistence type="inferred from homology"/>
<keyword evidence="1" id="KW-0479">Metal-binding</keyword>
<keyword evidence="3" id="KW-0862">Zinc</keyword>
<dbReference type="AlphaFoldDB" id="A0A6J6EQM6"/>
<dbReference type="EMBL" id="CAEZTS010000065">
    <property type="protein sequence ID" value="CAB4578782.1"/>
    <property type="molecule type" value="Genomic_DNA"/>
</dbReference>
<dbReference type="Gene3D" id="1.25.40.880">
    <property type="entry name" value="Alkyl sulfatase, dimerisation domain"/>
    <property type="match status" value="1"/>
</dbReference>
<evidence type="ECO:0000313" key="6">
    <source>
        <dbReference type="EMBL" id="CAB4578782.1"/>
    </source>
</evidence>
<dbReference type="InterPro" id="IPR036866">
    <property type="entry name" value="RibonucZ/Hydroxyglut_hydro"/>
</dbReference>
<dbReference type="InterPro" id="IPR029228">
    <property type="entry name" value="Alkyl_sulf_dimr"/>
</dbReference>
<reference evidence="6" key="1">
    <citation type="submission" date="2020-05" db="EMBL/GenBank/DDBJ databases">
        <authorList>
            <person name="Chiriac C."/>
            <person name="Salcher M."/>
            <person name="Ghai R."/>
            <person name="Kavagutti S V."/>
        </authorList>
    </citation>
    <scope>NUCLEOTIDE SEQUENCE</scope>
</reference>
<protein>
    <submittedName>
        <fullName evidence="6">Unannotated protein</fullName>
    </submittedName>
</protein>
<dbReference type="GO" id="GO:0018909">
    <property type="term" value="P:dodecyl sulfate metabolic process"/>
    <property type="evidence" value="ECO:0007669"/>
    <property type="project" value="InterPro"/>
</dbReference>
<evidence type="ECO:0000256" key="4">
    <source>
        <dbReference type="ARBA" id="ARBA00033751"/>
    </source>
</evidence>
<dbReference type="PANTHER" id="PTHR43223">
    <property type="entry name" value="ALKYL/ARYL-SULFATASE"/>
    <property type="match status" value="1"/>
</dbReference>
<dbReference type="Pfam" id="PF14863">
    <property type="entry name" value="Alkyl_sulf_dimr"/>
    <property type="match status" value="1"/>
</dbReference>
<dbReference type="InterPro" id="IPR038536">
    <property type="entry name" value="Alkyl/aryl-sulf_dimr_sf"/>
</dbReference>
<dbReference type="InterPro" id="IPR052195">
    <property type="entry name" value="Bact_Alkyl/Aryl-Sulfatase"/>
</dbReference>
<dbReference type="InterPro" id="IPR036527">
    <property type="entry name" value="SCP2_sterol-bd_dom_sf"/>
</dbReference>
<sequence length="637" mass="70014">MALVPDPSPKPASEHTRARNAASFTALDPADFDRARRGFVASLADTNITDPQGRRVSDIGRYAFLADDSPDTVHPNLWRHAQLNAHHGLFEVTDGVWQVRGYDISNITFIRGNTGWIVVDPLTVEATARAGYDLITEHLGHRPVVAVIYTHSHADHFGGVLGVTSQTDVDEGRCQVIAPVGFLHEVVGENIIAGPAMGRRALYQFGPLLPPGPRGHVDCGLGNAIPVGPNTLIAPTHDITRTGEELVVDGVRIVFQLTPETEAPAEMNFFFPDYGALCMAENCSHTMHNLIPIRGALVRNSLRWSKYINEALELFGADTEVLFTSHNWPRWGREDARGFLELQRDLYKWMHDQTMRLANKGHVATEIAEELRLPDDFLAHEHTHGFYGDLVHNSKAVYQRYLSWYDGNPANLNKLPPTEVGRRYVELAGGADNVLAAGRAAFDAGDYRWGAELVNHLVFADPSNQAARALQADILEQLGYQSESSTFRNAYLMGAQELRFGPPDFGPGAARARGILVAMTVEQIFDTISLRVKSEDVGGLNLRINWTFPDLAGTPDERWVLGLSHRTLFSVQGRHDESAVASITITRSLLVDILTQQTTFVDQIGAGAVTLDGDATALLQVFGNLDTFTPGFPIVEP</sequence>
<dbReference type="Gene3D" id="3.60.15.30">
    <property type="entry name" value="Metallo-beta-lactamase domain"/>
    <property type="match status" value="1"/>
</dbReference>
<feature type="domain" description="Metallo-beta-lactamase" evidence="5">
    <location>
        <begin position="104"/>
        <end position="326"/>
    </location>
</feature>
<dbReference type="FunFam" id="3.60.15.30:FF:000001">
    <property type="entry name" value="Alkyl/aryl-sulfatase BDS1"/>
    <property type="match status" value="1"/>
</dbReference>
<dbReference type="SUPFAM" id="SSF56281">
    <property type="entry name" value="Metallo-hydrolase/oxidoreductase"/>
    <property type="match status" value="1"/>
</dbReference>
<dbReference type="SMART" id="SM00849">
    <property type="entry name" value="Lactamase_B"/>
    <property type="match status" value="1"/>
</dbReference>
<organism evidence="6">
    <name type="scientific">freshwater metagenome</name>
    <dbReference type="NCBI Taxonomy" id="449393"/>
    <lineage>
        <taxon>unclassified sequences</taxon>
        <taxon>metagenomes</taxon>
        <taxon>ecological metagenomes</taxon>
    </lineage>
</organism>
<accession>A0A6J6EQM6</accession>
<evidence type="ECO:0000256" key="1">
    <source>
        <dbReference type="ARBA" id="ARBA00022723"/>
    </source>
</evidence>
<name>A0A6J6EQM6_9ZZZZ</name>
<dbReference type="Pfam" id="PF00753">
    <property type="entry name" value="Lactamase_B"/>
    <property type="match status" value="1"/>
</dbReference>
<evidence type="ECO:0000256" key="2">
    <source>
        <dbReference type="ARBA" id="ARBA00022801"/>
    </source>
</evidence>
<keyword evidence="2" id="KW-0378">Hydrolase</keyword>
<gene>
    <name evidence="6" type="ORF">UFOPK1722_00866</name>
</gene>
<dbReference type="InterPro" id="IPR001279">
    <property type="entry name" value="Metallo-B-lactamas"/>
</dbReference>